<evidence type="ECO:0000256" key="5">
    <source>
        <dbReference type="PIRSR" id="PIRSR000137-1"/>
    </source>
</evidence>
<protein>
    <submittedName>
        <fullName evidence="10">Choline dehydrogenase</fullName>
    </submittedName>
</protein>
<dbReference type="InterPro" id="IPR007867">
    <property type="entry name" value="GMC_OxRtase_C"/>
</dbReference>
<dbReference type="InterPro" id="IPR012132">
    <property type="entry name" value="GMC_OxRdtase"/>
</dbReference>
<comment type="caution">
    <text evidence="10">The sequence shown here is derived from an EMBL/GenBank/DDBJ whole genome shotgun (WGS) entry which is preliminary data.</text>
</comment>
<dbReference type="PIRSF" id="PIRSF000137">
    <property type="entry name" value="Alcohol_oxidase"/>
    <property type="match status" value="1"/>
</dbReference>
<organism evidence="10 11">
    <name type="scientific">Entomortierella parvispora</name>
    <dbReference type="NCBI Taxonomy" id="205924"/>
    <lineage>
        <taxon>Eukaryota</taxon>
        <taxon>Fungi</taxon>
        <taxon>Fungi incertae sedis</taxon>
        <taxon>Mucoromycota</taxon>
        <taxon>Mortierellomycotina</taxon>
        <taxon>Mortierellomycetes</taxon>
        <taxon>Mortierellales</taxon>
        <taxon>Mortierellaceae</taxon>
        <taxon>Entomortierella</taxon>
    </lineage>
</organism>
<evidence type="ECO:0000313" key="10">
    <source>
        <dbReference type="EMBL" id="GJJ72271.1"/>
    </source>
</evidence>
<dbReference type="SUPFAM" id="SSF51905">
    <property type="entry name" value="FAD/NAD(P)-binding domain"/>
    <property type="match status" value="1"/>
</dbReference>
<evidence type="ECO:0000256" key="3">
    <source>
        <dbReference type="ARBA" id="ARBA00022630"/>
    </source>
</evidence>
<gene>
    <name evidence="10" type="ORF">EMPS_04628</name>
</gene>
<evidence type="ECO:0000256" key="1">
    <source>
        <dbReference type="ARBA" id="ARBA00001974"/>
    </source>
</evidence>
<proteinExistence type="inferred from homology"/>
<evidence type="ECO:0000313" key="11">
    <source>
        <dbReference type="Proteomes" id="UP000827284"/>
    </source>
</evidence>
<dbReference type="InterPro" id="IPR036188">
    <property type="entry name" value="FAD/NAD-bd_sf"/>
</dbReference>
<dbReference type="Proteomes" id="UP000827284">
    <property type="component" value="Unassembled WGS sequence"/>
</dbReference>
<feature type="binding site" evidence="6">
    <location>
        <position position="125"/>
    </location>
    <ligand>
        <name>FAD</name>
        <dbReference type="ChEBI" id="CHEBI:57692"/>
    </ligand>
</feature>
<sequence>MFAPKSAVIKSVLSTLDAVSRLTHLPEEGKAPWNHAKDSQEHYDYIVLGGGSAGCVVANRLAEDPKVKVLVLEAGYSDEFMSSKTPAVYIMTIDSATDWKFRTVPQRYANNRVMKQPRGKMLGGTSSMNAMMYHRGPASDYDEWVALGNPGWSYKECLPYFKKSEGFKDPTVLKPCDQTTAQSARVTKSQYETHDPEYHGTEGPWQVSFHHLYDSSEGFIRANEKEGVKFNKDFNGESTLGVNRIQTFIQTDAVRSSLSRAFLKPKEVVPGGPSYGQRGTIRVVYGATIRRVLVQSRKGVRVACGAEFVDHNNVVRQVMAVREVLLCAGAFGSPHILLASGIGPSPLPSIPHIHKLPGVGANLADHLGLTLIFKARNRCATAHQDLHYGRALATFLQYQFRGTGGLSSQMGEAVNFVRLEDFAPEFVAREKAQGTYFERASGPQSPHFEIIFAPYYFKEHGDILAPDNKVYYTLIALLLNPRSAGTLKIAPSKSKKKTVVKNSPQGTAILDEMETVIDPHYLEDEWDVKCFAEAVKFIRKIAKRMSEDPEIGGQEVHPGVSAVPDHDEKAIQGFVRSKVETYYHPTSTCRMGPSSDPLAVVDARLNVYGIDRLRVIDASVMPKLPAAHTCAPTVMIAERASDMIKEDWQDPAARTTQATVARL</sequence>
<keyword evidence="11" id="KW-1185">Reference proteome</keyword>
<dbReference type="AlphaFoldDB" id="A0A9P3H8Z2"/>
<evidence type="ECO:0000256" key="4">
    <source>
        <dbReference type="ARBA" id="ARBA00022827"/>
    </source>
</evidence>
<name>A0A9P3H8Z2_9FUNG</name>
<comment type="cofactor">
    <cofactor evidence="1 6">
        <name>FAD</name>
        <dbReference type="ChEBI" id="CHEBI:57692"/>
    </cofactor>
</comment>
<reference evidence="10" key="2">
    <citation type="journal article" date="2022" name="Microbiol. Resour. Announc.">
        <title>Whole-Genome Sequence of Entomortierella parvispora E1425, a Mucoromycotan Fungus Associated with Burkholderiaceae-Related Endosymbiotic Bacteria.</title>
        <authorList>
            <person name="Herlambang A."/>
            <person name="Guo Y."/>
            <person name="Takashima Y."/>
            <person name="Narisawa K."/>
            <person name="Ohta H."/>
            <person name="Nishizawa T."/>
        </authorList>
    </citation>
    <scope>NUCLEOTIDE SEQUENCE</scope>
    <source>
        <strain evidence="10">E1425</strain>
    </source>
</reference>
<dbReference type="PROSITE" id="PS00623">
    <property type="entry name" value="GMC_OXRED_1"/>
    <property type="match status" value="1"/>
</dbReference>
<dbReference type="Gene3D" id="3.30.560.10">
    <property type="entry name" value="Glucose Oxidase, domain 3"/>
    <property type="match status" value="1"/>
</dbReference>
<comment type="similarity">
    <text evidence="2 7">Belongs to the GMC oxidoreductase family.</text>
</comment>
<dbReference type="EMBL" id="BQFW01000006">
    <property type="protein sequence ID" value="GJJ72271.1"/>
    <property type="molecule type" value="Genomic_DNA"/>
</dbReference>
<dbReference type="Gene3D" id="3.50.50.60">
    <property type="entry name" value="FAD/NAD(P)-binding domain"/>
    <property type="match status" value="1"/>
</dbReference>
<evidence type="ECO:0000256" key="6">
    <source>
        <dbReference type="PIRSR" id="PIRSR000137-2"/>
    </source>
</evidence>
<evidence type="ECO:0000256" key="2">
    <source>
        <dbReference type="ARBA" id="ARBA00010790"/>
    </source>
</evidence>
<dbReference type="SUPFAM" id="SSF54373">
    <property type="entry name" value="FAD-linked reductases, C-terminal domain"/>
    <property type="match status" value="1"/>
</dbReference>
<feature type="domain" description="Glucose-methanol-choline oxidoreductase N-terminal" evidence="9">
    <location>
        <begin position="329"/>
        <end position="343"/>
    </location>
</feature>
<feature type="active site" description="Proton acceptor" evidence="5">
    <location>
        <position position="628"/>
    </location>
</feature>
<dbReference type="Pfam" id="PF05199">
    <property type="entry name" value="GMC_oxred_C"/>
    <property type="match status" value="1"/>
</dbReference>
<feature type="active site" description="Proton donor" evidence="5">
    <location>
        <position position="584"/>
    </location>
</feature>
<dbReference type="PANTHER" id="PTHR11552">
    <property type="entry name" value="GLUCOSE-METHANOL-CHOLINE GMC OXIDOREDUCTASE"/>
    <property type="match status" value="1"/>
</dbReference>
<dbReference type="PANTHER" id="PTHR11552:SF147">
    <property type="entry name" value="CHOLINE DEHYDROGENASE, MITOCHONDRIAL"/>
    <property type="match status" value="1"/>
</dbReference>
<keyword evidence="3 7" id="KW-0285">Flavoprotein</keyword>
<dbReference type="OrthoDB" id="269227at2759"/>
<dbReference type="GO" id="GO:0016614">
    <property type="term" value="F:oxidoreductase activity, acting on CH-OH group of donors"/>
    <property type="evidence" value="ECO:0007669"/>
    <property type="project" value="InterPro"/>
</dbReference>
<dbReference type="PROSITE" id="PS00624">
    <property type="entry name" value="GMC_OXRED_2"/>
    <property type="match status" value="1"/>
</dbReference>
<feature type="domain" description="Glucose-methanol-choline oxidoreductase N-terminal" evidence="8">
    <location>
        <begin position="119"/>
        <end position="142"/>
    </location>
</feature>
<reference evidence="10" key="1">
    <citation type="submission" date="2021-11" db="EMBL/GenBank/DDBJ databases">
        <authorList>
            <person name="Herlambang A."/>
            <person name="Guo Y."/>
            <person name="Takashima Y."/>
            <person name="Nishizawa T."/>
        </authorList>
    </citation>
    <scope>NUCLEOTIDE SEQUENCE</scope>
    <source>
        <strain evidence="10">E1425</strain>
    </source>
</reference>
<feature type="binding site" evidence="6">
    <location>
        <position position="582"/>
    </location>
    <ligand>
        <name>substrate</name>
    </ligand>
</feature>
<evidence type="ECO:0000256" key="7">
    <source>
        <dbReference type="RuleBase" id="RU003968"/>
    </source>
</evidence>
<dbReference type="Pfam" id="PF00732">
    <property type="entry name" value="GMC_oxred_N"/>
    <property type="match status" value="1"/>
</dbReference>
<dbReference type="GO" id="GO:0050660">
    <property type="term" value="F:flavin adenine dinucleotide binding"/>
    <property type="evidence" value="ECO:0007669"/>
    <property type="project" value="InterPro"/>
</dbReference>
<evidence type="ECO:0000259" key="9">
    <source>
        <dbReference type="PROSITE" id="PS00624"/>
    </source>
</evidence>
<evidence type="ECO:0000259" key="8">
    <source>
        <dbReference type="PROSITE" id="PS00623"/>
    </source>
</evidence>
<accession>A0A9P3H8Z2</accession>
<dbReference type="InterPro" id="IPR000172">
    <property type="entry name" value="GMC_OxRdtase_N"/>
</dbReference>
<keyword evidence="4 6" id="KW-0274">FAD</keyword>